<reference evidence="1 2" key="1">
    <citation type="submission" date="2017-06" db="EMBL/GenBank/DDBJ databases">
        <authorList>
            <person name="Kim H.J."/>
            <person name="Triplett B.A."/>
        </authorList>
    </citation>
    <scope>NUCLEOTIDE SEQUENCE [LARGE SCALE GENOMIC DNA]</scope>
    <source>
        <strain evidence="1 2">CGMCC 4.1858</strain>
    </source>
</reference>
<protein>
    <submittedName>
        <fullName evidence="1">Uncharacterized protein</fullName>
    </submittedName>
</protein>
<evidence type="ECO:0000313" key="1">
    <source>
        <dbReference type="EMBL" id="SNS97072.1"/>
    </source>
</evidence>
<sequence length="104" mass="11357">MKSVVAMGVWLYDGTVPTTVRIGMLDYDYWYAIGEADGTLQPGEAPDLNEDGRLYYVQHLPGQPACDQPFWPATEGFHTLAEAVASAEATVPGPISWQQGPPHH</sequence>
<organism evidence="1 2">
    <name type="scientific">Actinacidiphila glaucinigra</name>
    <dbReference type="NCBI Taxonomy" id="235986"/>
    <lineage>
        <taxon>Bacteria</taxon>
        <taxon>Bacillati</taxon>
        <taxon>Actinomycetota</taxon>
        <taxon>Actinomycetes</taxon>
        <taxon>Kitasatosporales</taxon>
        <taxon>Streptomycetaceae</taxon>
        <taxon>Actinacidiphila</taxon>
    </lineage>
</organism>
<keyword evidence="2" id="KW-1185">Reference proteome</keyword>
<gene>
    <name evidence="1" type="ORF">SAMN05216252_111128</name>
</gene>
<dbReference type="Proteomes" id="UP000198280">
    <property type="component" value="Unassembled WGS sequence"/>
</dbReference>
<dbReference type="RefSeq" id="WP_143681619.1">
    <property type="nucleotide sequence ID" value="NZ_FZOF01000011.1"/>
</dbReference>
<evidence type="ECO:0000313" key="2">
    <source>
        <dbReference type="Proteomes" id="UP000198280"/>
    </source>
</evidence>
<dbReference type="EMBL" id="FZOF01000011">
    <property type="protein sequence ID" value="SNS97072.1"/>
    <property type="molecule type" value="Genomic_DNA"/>
</dbReference>
<dbReference type="OrthoDB" id="5192382at2"/>
<name>A0A239IUL7_9ACTN</name>
<dbReference type="AlphaFoldDB" id="A0A239IUL7"/>
<accession>A0A239IUL7</accession>
<proteinExistence type="predicted"/>